<dbReference type="PANTHER" id="PTHR38103">
    <property type="entry name" value="RECOMBINATION-ASSOCIATED PROTEIN RDGC"/>
    <property type="match status" value="1"/>
</dbReference>
<dbReference type="NCBIfam" id="NF001464">
    <property type="entry name" value="PRK00321.1-5"/>
    <property type="match status" value="1"/>
</dbReference>
<organism evidence="7 8">
    <name type="scientific">marine gamma proteobacterium HTCC2143</name>
    <dbReference type="NCBI Taxonomy" id="247633"/>
    <lineage>
        <taxon>Bacteria</taxon>
        <taxon>Pseudomonadati</taxon>
        <taxon>Pseudomonadota</taxon>
        <taxon>Gammaproteobacteria</taxon>
        <taxon>Cellvibrionales</taxon>
        <taxon>Spongiibacteraceae</taxon>
        <taxon>BD1-7 clade</taxon>
    </lineage>
</organism>
<dbReference type="NCBIfam" id="NF001462">
    <property type="entry name" value="PRK00321.1-3"/>
    <property type="match status" value="1"/>
</dbReference>
<comment type="caution">
    <text evidence="7">The sequence shown here is derived from an EMBL/GenBank/DDBJ whole genome shotgun (WGS) entry which is preliminary data.</text>
</comment>
<dbReference type="GO" id="GO:0000018">
    <property type="term" value="P:regulation of DNA recombination"/>
    <property type="evidence" value="ECO:0007669"/>
    <property type="project" value="TreeGrafter"/>
</dbReference>
<dbReference type="EMBL" id="AAVT01000008">
    <property type="protein sequence ID" value="EAW30430.1"/>
    <property type="molecule type" value="Genomic_DNA"/>
</dbReference>
<dbReference type="STRING" id="247633.GP2143_09500"/>
<keyword evidence="8" id="KW-1185">Reference proteome</keyword>
<evidence type="ECO:0000256" key="3">
    <source>
        <dbReference type="ARBA" id="ARBA00022296"/>
    </source>
</evidence>
<dbReference type="Pfam" id="PF04381">
    <property type="entry name" value="RdgC"/>
    <property type="match status" value="1"/>
</dbReference>
<gene>
    <name evidence="6" type="primary">rdgC</name>
    <name evidence="7" type="ORF">GP2143_09500</name>
</gene>
<dbReference type="GO" id="GO:0003690">
    <property type="term" value="F:double-stranded DNA binding"/>
    <property type="evidence" value="ECO:0007669"/>
    <property type="project" value="TreeGrafter"/>
</dbReference>
<evidence type="ECO:0000256" key="5">
    <source>
        <dbReference type="ARBA" id="ARBA00023172"/>
    </source>
</evidence>
<dbReference type="OrthoDB" id="5290530at2"/>
<proteinExistence type="inferred from homology"/>
<dbReference type="AlphaFoldDB" id="A0YFL6"/>
<reference evidence="7 8" key="1">
    <citation type="journal article" date="2010" name="J. Bacteriol.">
        <title>Genome sequence of the oligotrophic marine Gammaproteobacterium HTCC2143, isolated from the Oregon Coast.</title>
        <authorList>
            <person name="Oh H.M."/>
            <person name="Kang I."/>
            <person name="Ferriera S."/>
            <person name="Giovannoni S.J."/>
            <person name="Cho J.C."/>
        </authorList>
    </citation>
    <scope>NUCLEOTIDE SEQUENCE [LARGE SCALE GENOMIC DNA]</scope>
    <source>
        <strain evidence="7 8">HTCC2143</strain>
    </source>
</reference>
<evidence type="ECO:0000256" key="6">
    <source>
        <dbReference type="HAMAP-Rule" id="MF_00194"/>
    </source>
</evidence>
<comment type="function">
    <text evidence="6">May be involved in recombination.</text>
</comment>
<name>A0YFL6_9GAMM</name>
<evidence type="ECO:0000313" key="8">
    <source>
        <dbReference type="Proteomes" id="UP000004931"/>
    </source>
</evidence>
<dbReference type="PANTHER" id="PTHR38103:SF1">
    <property type="entry name" value="RECOMBINATION-ASSOCIATED PROTEIN RDGC"/>
    <property type="match status" value="1"/>
</dbReference>
<comment type="subcellular location">
    <subcellularLocation>
        <location evidence="1 6">Cytoplasm</location>
        <location evidence="1 6">Nucleoid</location>
    </subcellularLocation>
</comment>
<accession>A0YFL6</accession>
<dbReference type="GO" id="GO:0043590">
    <property type="term" value="C:bacterial nucleoid"/>
    <property type="evidence" value="ECO:0007669"/>
    <property type="project" value="TreeGrafter"/>
</dbReference>
<keyword evidence="4 6" id="KW-0963">Cytoplasm</keyword>
<dbReference type="GO" id="GO:0006310">
    <property type="term" value="P:DNA recombination"/>
    <property type="evidence" value="ECO:0007669"/>
    <property type="project" value="UniProtKB-UniRule"/>
</dbReference>
<dbReference type="HAMAP" id="MF_00194">
    <property type="entry name" value="RdgC"/>
    <property type="match status" value="1"/>
</dbReference>
<evidence type="ECO:0000256" key="4">
    <source>
        <dbReference type="ARBA" id="ARBA00022490"/>
    </source>
</evidence>
<dbReference type="InterPro" id="IPR007476">
    <property type="entry name" value="RdgC"/>
</dbReference>
<dbReference type="eggNOG" id="COG2974">
    <property type="taxonomic scope" value="Bacteria"/>
</dbReference>
<evidence type="ECO:0000256" key="2">
    <source>
        <dbReference type="ARBA" id="ARBA00008657"/>
    </source>
</evidence>
<dbReference type="Proteomes" id="UP000004931">
    <property type="component" value="Unassembled WGS sequence"/>
</dbReference>
<evidence type="ECO:0000256" key="1">
    <source>
        <dbReference type="ARBA" id="ARBA00004453"/>
    </source>
</evidence>
<sequence length="307" mass="33974">MWFKNLQVYRFTKPFDMTPEELSEALQTKEFQPCGSQDLSRYGWVPPLGHHGTDFVHAANGFVMVCAKKQDKLLPAAVINEMVGEKIVDIQANEGRAVGRKERQNLKDDVTFELLPRALVKSSLQFAFIAVQQGLLIVNASSSKRAEELISFLRETIGSVPVIPVVANNIPQHTMTQWLLSGQPPQAFEFGHECELRDPSDEGGVIRCKHQELTSAEIASHIKAGMYVSKLGLCWNGGIDFMVDDQLAVKRLGFGEIIQEKANQLDAVDAAAQFDQDFAVMTLELVALIGALTDVFGGENRDQIDTV</sequence>
<protein>
    <recommendedName>
        <fullName evidence="3 6">Recombination-associated protein RdgC</fullName>
    </recommendedName>
</protein>
<dbReference type="GO" id="GO:0005737">
    <property type="term" value="C:cytoplasm"/>
    <property type="evidence" value="ECO:0007669"/>
    <property type="project" value="UniProtKB-UniRule"/>
</dbReference>
<comment type="similarity">
    <text evidence="2 6">Belongs to the RdgC family.</text>
</comment>
<evidence type="ECO:0000313" key="7">
    <source>
        <dbReference type="EMBL" id="EAW30430.1"/>
    </source>
</evidence>
<keyword evidence="5 6" id="KW-0233">DNA recombination</keyword>